<comment type="caution">
    <text evidence="3">The sequence shown here is derived from an EMBL/GenBank/DDBJ whole genome shotgun (WGS) entry which is preliminary data.</text>
</comment>
<evidence type="ECO:0000313" key="3">
    <source>
        <dbReference type="EMBL" id="MBS9523263.1"/>
    </source>
</evidence>
<comment type="similarity">
    <text evidence="2">Belongs to the histone H1/H5 family. HCT subfamily.</text>
</comment>
<dbReference type="GO" id="GO:0003677">
    <property type="term" value="F:DNA binding"/>
    <property type="evidence" value="ECO:0007669"/>
    <property type="project" value="InterPro"/>
</dbReference>
<sequence length="59" mass="6758">MSRFEEVKNLISGLEDDFHKFYDKGNKAAGTRVRNGMNEAKKLAQEIRKEITDIKNSGK</sequence>
<dbReference type="RefSeq" id="WP_213944120.1">
    <property type="nucleotide sequence ID" value="NZ_JAHBGI010000003.1"/>
</dbReference>
<evidence type="ECO:0000256" key="2">
    <source>
        <dbReference type="ARBA" id="ARBA00008424"/>
    </source>
</evidence>
<dbReference type="AlphaFoldDB" id="A0AAP2CF10"/>
<protein>
    <submittedName>
        <fullName evidence="3">Histone H1</fullName>
    </submittedName>
</protein>
<proteinExistence type="inferred from homology"/>
<dbReference type="EMBL" id="JAHCMY010000001">
    <property type="protein sequence ID" value="MBS9523263.1"/>
    <property type="molecule type" value="Genomic_DNA"/>
</dbReference>
<evidence type="ECO:0000256" key="1">
    <source>
        <dbReference type="ARBA" id="ARBA00002333"/>
    </source>
</evidence>
<dbReference type="GO" id="GO:0030527">
    <property type="term" value="F:structural constituent of chromatin"/>
    <property type="evidence" value="ECO:0007669"/>
    <property type="project" value="InterPro"/>
</dbReference>
<dbReference type="Pfam" id="PF07432">
    <property type="entry name" value="Hc1"/>
    <property type="match status" value="1"/>
</dbReference>
<comment type="function">
    <text evidence="1">Might have a role analogous to that of eukaryotic histone proteins.</text>
</comment>
<organism evidence="3 4">
    <name type="scientific">Litoribacter ruber</name>
    <dbReference type="NCBI Taxonomy" id="702568"/>
    <lineage>
        <taxon>Bacteria</taxon>
        <taxon>Pseudomonadati</taxon>
        <taxon>Bacteroidota</taxon>
        <taxon>Cytophagia</taxon>
        <taxon>Cytophagales</taxon>
        <taxon>Cyclobacteriaceae</taxon>
        <taxon>Litoribacter</taxon>
    </lineage>
</organism>
<dbReference type="InterPro" id="IPR010886">
    <property type="entry name" value="Hc1"/>
</dbReference>
<gene>
    <name evidence="3" type="ORF">KI659_04455</name>
</gene>
<keyword evidence="4" id="KW-1185">Reference proteome</keyword>
<reference evidence="3 4" key="1">
    <citation type="submission" date="2021-05" db="EMBL/GenBank/DDBJ databases">
        <authorList>
            <person name="Zhang Z.D."/>
            <person name="Osman G."/>
        </authorList>
    </citation>
    <scope>NUCLEOTIDE SEQUENCE [LARGE SCALE GENOMIC DNA]</scope>
    <source>
        <strain evidence="3 4">KCTC 32217</strain>
    </source>
</reference>
<dbReference type="Proteomes" id="UP001319104">
    <property type="component" value="Unassembled WGS sequence"/>
</dbReference>
<evidence type="ECO:0000313" key="4">
    <source>
        <dbReference type="Proteomes" id="UP001319104"/>
    </source>
</evidence>
<name>A0AAP2CF10_9BACT</name>
<accession>A0AAP2CF10</accession>